<reference evidence="5 6" key="1">
    <citation type="submission" date="2024-01" db="EMBL/GenBank/DDBJ databases">
        <authorList>
            <consortium name="Genoscope - CEA"/>
            <person name="William W."/>
        </authorList>
    </citation>
    <scope>NUCLEOTIDE SEQUENCE [LARGE SCALE GENOMIC DNA]</scope>
    <source>
        <strain evidence="5 6">29B2s-10</strain>
    </source>
</reference>
<gene>
    <name evidence="5" type="ORF">CAAN4_D04324</name>
</gene>
<dbReference type="InterPro" id="IPR021858">
    <property type="entry name" value="Fun_TF"/>
</dbReference>
<feature type="compositionally biased region" description="Polar residues" evidence="3">
    <location>
        <begin position="252"/>
        <end position="269"/>
    </location>
</feature>
<evidence type="ECO:0000256" key="1">
    <source>
        <dbReference type="ARBA" id="ARBA00004123"/>
    </source>
</evidence>
<dbReference type="PROSITE" id="PS50048">
    <property type="entry name" value="ZN2_CY6_FUNGAL_2"/>
    <property type="match status" value="1"/>
</dbReference>
<feature type="compositionally biased region" description="Low complexity" evidence="3">
    <location>
        <begin position="228"/>
        <end position="251"/>
    </location>
</feature>
<evidence type="ECO:0000313" key="5">
    <source>
        <dbReference type="EMBL" id="CAK7903388.1"/>
    </source>
</evidence>
<keyword evidence="6" id="KW-1185">Reference proteome</keyword>
<accession>A0ABP0EAG8</accession>
<dbReference type="PANTHER" id="PTHR37534">
    <property type="entry name" value="TRANSCRIPTIONAL ACTIVATOR PROTEIN UGA3"/>
    <property type="match status" value="1"/>
</dbReference>
<dbReference type="InterPro" id="IPR001138">
    <property type="entry name" value="Zn2Cys6_DnaBD"/>
</dbReference>
<dbReference type="Gene3D" id="4.10.240.10">
    <property type="entry name" value="Zn(2)-C6 fungal-type DNA-binding domain"/>
    <property type="match status" value="1"/>
</dbReference>
<feature type="region of interest" description="Disordered" evidence="3">
    <location>
        <begin position="503"/>
        <end position="525"/>
    </location>
</feature>
<dbReference type="EMBL" id="OZ004256">
    <property type="protein sequence ID" value="CAK7903388.1"/>
    <property type="molecule type" value="Genomic_DNA"/>
</dbReference>
<evidence type="ECO:0000256" key="2">
    <source>
        <dbReference type="ARBA" id="ARBA00023242"/>
    </source>
</evidence>
<evidence type="ECO:0000256" key="3">
    <source>
        <dbReference type="SAM" id="MobiDB-lite"/>
    </source>
</evidence>
<evidence type="ECO:0000259" key="4">
    <source>
        <dbReference type="PROSITE" id="PS50048"/>
    </source>
</evidence>
<feature type="domain" description="Zn(2)-C6 fungal-type" evidence="4">
    <location>
        <begin position="21"/>
        <end position="51"/>
    </location>
</feature>
<feature type="compositionally biased region" description="Polar residues" evidence="3">
    <location>
        <begin position="161"/>
        <end position="186"/>
    </location>
</feature>
<evidence type="ECO:0000313" key="6">
    <source>
        <dbReference type="Proteomes" id="UP001497600"/>
    </source>
</evidence>
<feature type="region of interest" description="Disordered" evidence="3">
    <location>
        <begin position="201"/>
        <end position="269"/>
    </location>
</feature>
<organism evidence="5 6">
    <name type="scientific">[Candida] anglica</name>
    <dbReference type="NCBI Taxonomy" id="148631"/>
    <lineage>
        <taxon>Eukaryota</taxon>
        <taxon>Fungi</taxon>
        <taxon>Dikarya</taxon>
        <taxon>Ascomycota</taxon>
        <taxon>Saccharomycotina</taxon>
        <taxon>Pichiomycetes</taxon>
        <taxon>Debaryomycetaceae</taxon>
        <taxon>Kurtzmaniella</taxon>
    </lineage>
</organism>
<dbReference type="PANTHER" id="PTHR37534:SF49">
    <property type="entry name" value="LYSINE BIOSYNTHESIS REGULATORY PROTEIN LYS14"/>
    <property type="match status" value="1"/>
</dbReference>
<dbReference type="InterPro" id="IPR036864">
    <property type="entry name" value="Zn2-C6_fun-type_DNA-bd_sf"/>
</dbReference>
<dbReference type="Proteomes" id="UP001497600">
    <property type="component" value="Chromosome D"/>
</dbReference>
<keyword evidence="2" id="KW-0539">Nucleus</keyword>
<comment type="subcellular location">
    <subcellularLocation>
        <location evidence="1">Nucleus</location>
    </subcellularLocation>
</comment>
<dbReference type="Pfam" id="PF11951">
    <property type="entry name" value="Fungal_trans_2"/>
    <property type="match status" value="1"/>
</dbReference>
<name>A0ABP0EAG8_9ASCO</name>
<dbReference type="PROSITE" id="PS00463">
    <property type="entry name" value="ZN2_CY6_FUNGAL_1"/>
    <property type="match status" value="1"/>
</dbReference>
<feature type="region of interest" description="Disordered" evidence="3">
    <location>
        <begin position="72"/>
        <end position="101"/>
    </location>
</feature>
<sequence>MSKVIVFNGAEPKRRQYSKSGCKECKRRKIKCDEGKPACWQCDRLKKSCVYPMRGERVRRASLKKLNWQQHQQHGLSAASESELAPKPTLTSTPTSSVGLHSTTLEQPSVAVPGPVPVPMPMAVSAEAPTSRPAKAQVHFTTTGGGDVPGVGRRLHGTPHFDSSPQTHQHTKGGSTHQEPSTTIINGKSMHGKYLSQPLQGEAAAAPSALPHPQTLPPLPRNHSNSTNGPTSLVPSSSSSLTHLLNTNSPSYSALQPQQTPTSSSTNIGVSPLPLEYDGFSKDDLNLLATDLNNIVSNIMFESKYEVQSDKSVSDFDIGSGTGASASPFPYGYGSQMLTPMANYQTYMVDPATGTTGPIGAGAGAGAGGAGVGSGTAADANAMANAIHDGARTTVGITPKAIPLDYIKINKPHEKLYLEEFYNEFSGIILPFNVYDEGTRSLINPARDILLTCAAKEKYLLAAILAQGAKTSFKKSGLQEDDRAYCHYLSKCLQLLGPALGKEEEEEEDPHKQQQQQHHHHQSHSLTSNIEAVLLTVLLLTSANASNTKQNWRAHLRGAKDLLLKHTYSVNARSRSSRMRSTPIFIFCKFWYISIEILAGLSSDYGGTLKGDDELDMLITSGDTYEIMVMKGFNLVREDGFNILFGYPNDCVPHLRDLIKVLNRRRSDKITSTDEYFRLISAFYEQGMRSYVSRDAIVNDVRVPTPGSLVDTFRSPDSSRPAYSVSWVDLSHQSYIIAAQITLLTKGFNMPSSSPRIQELVGRFTSMLSFLSSPDTPGIKFAVLMVQWPSLIIGLNCVEEEDKFLIMKLFRLSAQVGSGSAGFSLRRLHKVWRDGTDGAEDEDAGVDIMTY</sequence>
<dbReference type="Pfam" id="PF00172">
    <property type="entry name" value="Zn_clus"/>
    <property type="match status" value="1"/>
</dbReference>
<proteinExistence type="predicted"/>
<protein>
    <recommendedName>
        <fullName evidence="4">Zn(2)-C6 fungal-type domain-containing protein</fullName>
    </recommendedName>
</protein>
<dbReference type="SMART" id="SM00066">
    <property type="entry name" value="GAL4"/>
    <property type="match status" value="1"/>
</dbReference>
<dbReference type="SUPFAM" id="SSF57701">
    <property type="entry name" value="Zn2/Cys6 DNA-binding domain"/>
    <property type="match status" value="1"/>
</dbReference>
<feature type="compositionally biased region" description="Low complexity" evidence="3">
    <location>
        <begin position="86"/>
        <end position="97"/>
    </location>
</feature>
<feature type="region of interest" description="Disordered" evidence="3">
    <location>
        <begin position="122"/>
        <end position="188"/>
    </location>
</feature>
<dbReference type="CDD" id="cd00067">
    <property type="entry name" value="GAL4"/>
    <property type="match status" value="1"/>
</dbReference>